<evidence type="ECO:0000256" key="1">
    <source>
        <dbReference type="SAM" id="MobiDB-lite"/>
    </source>
</evidence>
<dbReference type="EMBL" id="FLUV01002252">
    <property type="protein sequence ID" value="SBW27685.1"/>
    <property type="molecule type" value="Genomic_DNA"/>
</dbReference>
<gene>
    <name evidence="2" type="ORF">FDG2_5400</name>
</gene>
<evidence type="ECO:0000313" key="2">
    <source>
        <dbReference type="EMBL" id="SBW27685.1"/>
    </source>
</evidence>
<feature type="compositionally biased region" description="Polar residues" evidence="1">
    <location>
        <begin position="13"/>
        <end position="31"/>
    </location>
</feature>
<feature type="compositionally biased region" description="Basic and acidic residues" evidence="1">
    <location>
        <begin position="1"/>
        <end position="11"/>
    </location>
</feature>
<proteinExistence type="predicted"/>
<name>A0A1C3PCY2_9ACTN</name>
<accession>A0A1C3PCY2</accession>
<reference evidence="3" key="1">
    <citation type="submission" date="2016-02" db="EMBL/GenBank/DDBJ databases">
        <authorList>
            <person name="Wibberg D."/>
        </authorList>
    </citation>
    <scope>NUCLEOTIDE SEQUENCE [LARGE SCALE GENOMIC DNA]</scope>
</reference>
<organism evidence="2 3">
    <name type="scientific">Candidatus Protofrankia californiensis</name>
    <dbReference type="NCBI Taxonomy" id="1839754"/>
    <lineage>
        <taxon>Bacteria</taxon>
        <taxon>Bacillati</taxon>
        <taxon>Actinomycetota</taxon>
        <taxon>Actinomycetes</taxon>
        <taxon>Frankiales</taxon>
        <taxon>Frankiaceae</taxon>
        <taxon>Protofrankia</taxon>
    </lineage>
</organism>
<protein>
    <submittedName>
        <fullName evidence="2">Uncharacterized protein</fullName>
    </submittedName>
</protein>
<feature type="region of interest" description="Disordered" evidence="1">
    <location>
        <begin position="1"/>
        <end position="54"/>
    </location>
</feature>
<dbReference type="AlphaFoldDB" id="A0A1C3PCY2"/>
<keyword evidence="3" id="KW-1185">Reference proteome</keyword>
<dbReference type="Proteomes" id="UP000199013">
    <property type="component" value="Unassembled WGS sequence"/>
</dbReference>
<sequence>MPPCRRTDRPATGRTSQQPEDSSNPKTWAQTSDHERAGAGPGKRSAHLRTKFSRSPLGCDQEYVTCVVRPGVCPARNISRRV</sequence>
<evidence type="ECO:0000313" key="3">
    <source>
        <dbReference type="Proteomes" id="UP000199013"/>
    </source>
</evidence>